<evidence type="ECO:0000313" key="2">
    <source>
        <dbReference type="EMBL" id="KAK97841.1"/>
    </source>
</evidence>
<dbReference type="AlphaFoldDB" id="A0A158M9F6"/>
<sequence>MEHRQGETSHLAVPALKWRGPNGPALSTTRLQTGPTPVFDSKHHAGGNGDEAS</sequence>
<comment type="caution">
    <text evidence="2">The sequence shown here is derived from an EMBL/GenBank/DDBJ whole genome shotgun (WGS) entry which is preliminary data.</text>
</comment>
<gene>
    <name evidence="2" type="ORF">L497_2876</name>
</gene>
<reference evidence="2 3" key="1">
    <citation type="submission" date="2014-03" db="EMBL/GenBank/DDBJ databases">
        <title>Genome sequence of Bordetella holmseii.</title>
        <authorList>
            <person name="Harvill E."/>
            <person name="Goodfield L.L."/>
            <person name="Ivanov Y."/>
            <person name="Meyer J.A."/>
            <person name="Newth C."/>
            <person name="Cassiday P."/>
            <person name="Tondella M.L."/>
            <person name="Liao P."/>
            <person name="Zimmerman J."/>
            <person name="Meert K."/>
            <person name="Wessel D."/>
            <person name="Berger J."/>
            <person name="Dean J.M."/>
            <person name="Holubkov R."/>
            <person name="Burr J."/>
            <person name="Liu T."/>
            <person name="Brinkac L.M."/>
            <person name="Sanka R."/>
            <person name="Kim M."/>
            <person name="Losada L."/>
        </authorList>
    </citation>
    <scope>NUCLEOTIDE SEQUENCE [LARGE SCALE GENOMIC DNA]</scope>
    <source>
        <strain evidence="2 3">CDC-H585-BH</strain>
    </source>
</reference>
<evidence type="ECO:0000256" key="1">
    <source>
        <dbReference type="SAM" id="MobiDB-lite"/>
    </source>
</evidence>
<accession>A0A158M9F6</accession>
<evidence type="ECO:0000313" key="3">
    <source>
        <dbReference type="Proteomes" id="UP000026682"/>
    </source>
</evidence>
<feature type="compositionally biased region" description="Polar residues" evidence="1">
    <location>
        <begin position="25"/>
        <end position="35"/>
    </location>
</feature>
<dbReference type="EMBL" id="JFZZ01000022">
    <property type="protein sequence ID" value="KAK97841.1"/>
    <property type="molecule type" value="Genomic_DNA"/>
</dbReference>
<feature type="region of interest" description="Disordered" evidence="1">
    <location>
        <begin position="1"/>
        <end position="53"/>
    </location>
</feature>
<organism evidence="2 3">
    <name type="scientific">Bordetella holmesii CDC-H585-BH</name>
    <dbReference type="NCBI Taxonomy" id="1331206"/>
    <lineage>
        <taxon>Bacteria</taxon>
        <taxon>Pseudomonadati</taxon>
        <taxon>Pseudomonadota</taxon>
        <taxon>Betaproteobacteria</taxon>
        <taxon>Burkholderiales</taxon>
        <taxon>Alcaligenaceae</taxon>
        <taxon>Bordetella</taxon>
    </lineage>
</organism>
<proteinExistence type="predicted"/>
<name>A0A158M9F6_9BORD</name>
<dbReference type="PATRIC" id="fig|1331206.3.peg.606"/>
<protein>
    <submittedName>
        <fullName evidence="2">Uncharacterized protein</fullName>
    </submittedName>
</protein>
<dbReference type="Proteomes" id="UP000026682">
    <property type="component" value="Unassembled WGS sequence"/>
</dbReference>